<keyword evidence="3" id="KW-1185">Reference proteome</keyword>
<dbReference type="EMBL" id="MAVT02000669">
    <property type="protein sequence ID" value="POS74186.1"/>
    <property type="molecule type" value="Genomic_DNA"/>
</dbReference>
<proteinExistence type="predicted"/>
<dbReference type="Pfam" id="PF13472">
    <property type="entry name" value="Lipase_GDSL_2"/>
    <property type="match status" value="1"/>
</dbReference>
<name>A0A2P5HVE2_DIAHE</name>
<protein>
    <submittedName>
        <fullName evidence="2">GDSL-like Lipase/Acylhydrolase</fullName>
    </submittedName>
</protein>
<accession>A0A2P5HVE2</accession>
<dbReference type="PANTHER" id="PTHR30383">
    <property type="entry name" value="THIOESTERASE 1/PROTEASE 1/LYSOPHOSPHOLIPASE L1"/>
    <property type="match status" value="1"/>
</dbReference>
<evidence type="ECO:0000313" key="3">
    <source>
        <dbReference type="Proteomes" id="UP000094444"/>
    </source>
</evidence>
<evidence type="ECO:0000313" key="2">
    <source>
        <dbReference type="EMBL" id="POS74186.1"/>
    </source>
</evidence>
<dbReference type="PANTHER" id="PTHR30383:SF31">
    <property type="entry name" value="SGNH HYDROLASE-TYPE ESTERASE DOMAIN-CONTAINING PROTEIN-RELATED"/>
    <property type="match status" value="1"/>
</dbReference>
<dbReference type="Proteomes" id="UP000094444">
    <property type="component" value="Unassembled WGS sequence"/>
</dbReference>
<evidence type="ECO:0000259" key="1">
    <source>
        <dbReference type="Pfam" id="PF13472"/>
    </source>
</evidence>
<sequence>MLKDIFILAIAAVTTALPGGILVIPGGTPYTVTPLTLLSSNGGDEAVAAREQHQQAPAPGPIAARAAAAVPLRIMPLGASVTFGTGSSTGDSYRKNLLDQLVAGGQTARFVGEFENGNFTNRQVEATPGFVINQIANSSNATVPRFLPNLVLLDAGTNNCNAGGTVPDAGVNVSSLINSIYAQSPGSTVILASVLVNNIPAQEACRVDVNNQYNALAARLTGEGAKFVFVDMRSPEGPTVNDLADTRHPNDAGYVKMANVWMQGIQQALAKGFIMAPLANGVSAAGVA</sequence>
<organism evidence="2 3">
    <name type="scientific">Diaporthe helianthi</name>
    <dbReference type="NCBI Taxonomy" id="158607"/>
    <lineage>
        <taxon>Eukaryota</taxon>
        <taxon>Fungi</taxon>
        <taxon>Dikarya</taxon>
        <taxon>Ascomycota</taxon>
        <taxon>Pezizomycotina</taxon>
        <taxon>Sordariomycetes</taxon>
        <taxon>Sordariomycetidae</taxon>
        <taxon>Diaporthales</taxon>
        <taxon>Diaporthaceae</taxon>
        <taxon>Diaporthe</taxon>
    </lineage>
</organism>
<dbReference type="OrthoDB" id="3915838at2759"/>
<dbReference type="AlphaFoldDB" id="A0A2P5HVE2"/>
<gene>
    <name evidence="2" type="ORF">DHEL01_v207414</name>
</gene>
<dbReference type="Gene3D" id="3.40.50.1110">
    <property type="entry name" value="SGNH hydrolase"/>
    <property type="match status" value="1"/>
</dbReference>
<dbReference type="InterPro" id="IPR013830">
    <property type="entry name" value="SGNH_hydro"/>
</dbReference>
<dbReference type="InParanoid" id="A0A2P5HVE2"/>
<dbReference type="GO" id="GO:0004622">
    <property type="term" value="F:phosphatidylcholine lysophospholipase activity"/>
    <property type="evidence" value="ECO:0007669"/>
    <property type="project" value="TreeGrafter"/>
</dbReference>
<dbReference type="InterPro" id="IPR051532">
    <property type="entry name" value="Ester_Hydrolysis_Enzymes"/>
</dbReference>
<reference evidence="2" key="1">
    <citation type="submission" date="2017-09" db="EMBL/GenBank/DDBJ databases">
        <title>Polyketide synthases of a Diaporthe helianthi virulent isolate.</title>
        <authorList>
            <person name="Baroncelli R."/>
        </authorList>
    </citation>
    <scope>NUCLEOTIDE SEQUENCE [LARGE SCALE GENOMIC DNA]</scope>
    <source>
        <strain evidence="2">7/96</strain>
    </source>
</reference>
<dbReference type="SUPFAM" id="SSF52266">
    <property type="entry name" value="SGNH hydrolase"/>
    <property type="match status" value="1"/>
</dbReference>
<comment type="caution">
    <text evidence="2">The sequence shown here is derived from an EMBL/GenBank/DDBJ whole genome shotgun (WGS) entry which is preliminary data.</text>
</comment>
<feature type="domain" description="SGNH hydrolase-type esterase" evidence="1">
    <location>
        <begin position="77"/>
        <end position="254"/>
    </location>
</feature>
<dbReference type="InterPro" id="IPR036514">
    <property type="entry name" value="SGNH_hydro_sf"/>
</dbReference>